<protein>
    <recommendedName>
        <fullName evidence="3">proton-translocating NAD(P)(+) transhydrogenase</fullName>
        <ecNumber evidence="3">7.1.1.1</ecNumber>
    </recommendedName>
</protein>
<accession>A0A137S949</accession>
<dbReference type="SUPFAM" id="SSF52283">
    <property type="entry name" value="Formate/glycerate dehydrogenase catalytic domain-like"/>
    <property type="match status" value="1"/>
</dbReference>
<evidence type="ECO:0000259" key="11">
    <source>
        <dbReference type="SMART" id="SM01003"/>
    </source>
</evidence>
<comment type="caution">
    <text evidence="12">The sequence shown here is derived from an EMBL/GenBank/DDBJ whole genome shotgun (WGS) entry which is preliminary data.</text>
</comment>
<sequence>MMIGIPRERVPNENRVAIIPTGVSTLLEAGYEVIVESGAGLAAHFTDDDYRHAGAIIADDASALYRQASVILKVLAPSLEEAELIQEGSTIISLLNPWFNKPLLERFASRKVQAFALDLVPRTTRAQPMDVLSAMAGISGYRAVLSGAMALPRYFPMLMTAAGTIHPARVLVIGAGVAGLMAIATARRLGAVVEAYDLRPEVKEQVQSLGADFIEIQVPSSETSGDSGYAKAQSEAFYTAQRQQLADCVARADMVVTTAAVPGKQAPKLINSDMIHRMKSGSVIVDLVADKGGNVEGTVLNKKIVVDGVTLVGHANHPSRVPVHASQLLTRNITAFLLNMTKAGQLVPNFDDDIVSATLVTQGGQVLHGAEPSAPKNEPTESKETA</sequence>
<evidence type="ECO:0000256" key="8">
    <source>
        <dbReference type="ARBA" id="ARBA00048202"/>
    </source>
</evidence>
<evidence type="ECO:0000256" key="1">
    <source>
        <dbReference type="ARBA" id="ARBA00003943"/>
    </source>
</evidence>
<dbReference type="NCBIfam" id="NF006942">
    <property type="entry name" value="PRK09424.1"/>
    <property type="match status" value="1"/>
</dbReference>
<comment type="catalytic activity">
    <reaction evidence="8">
        <text>NAD(+) + NADPH + H(+)(in) = NADH + NADP(+) + H(+)(out)</text>
        <dbReference type="Rhea" id="RHEA:47992"/>
        <dbReference type="ChEBI" id="CHEBI:15378"/>
        <dbReference type="ChEBI" id="CHEBI:57540"/>
        <dbReference type="ChEBI" id="CHEBI:57783"/>
        <dbReference type="ChEBI" id="CHEBI:57945"/>
        <dbReference type="ChEBI" id="CHEBI:58349"/>
        <dbReference type="EC" id="7.1.1.1"/>
    </reaction>
</comment>
<dbReference type="GO" id="GO:0005886">
    <property type="term" value="C:plasma membrane"/>
    <property type="evidence" value="ECO:0007669"/>
    <property type="project" value="TreeGrafter"/>
</dbReference>
<dbReference type="GO" id="GO:0050661">
    <property type="term" value="F:NADP binding"/>
    <property type="evidence" value="ECO:0007669"/>
    <property type="project" value="TreeGrafter"/>
</dbReference>
<evidence type="ECO:0000256" key="3">
    <source>
        <dbReference type="ARBA" id="ARBA00012943"/>
    </source>
</evidence>
<dbReference type="EC" id="7.1.1.1" evidence="3"/>
<keyword evidence="12" id="KW-0560">Oxidoreductase</keyword>
<dbReference type="PROSITE" id="PS00837">
    <property type="entry name" value="ALADH_PNT_2"/>
    <property type="match status" value="1"/>
</dbReference>
<evidence type="ECO:0000256" key="9">
    <source>
        <dbReference type="SAM" id="MobiDB-lite"/>
    </source>
</evidence>
<dbReference type="PANTHER" id="PTHR10160">
    <property type="entry name" value="NAD(P) TRANSHYDROGENASE"/>
    <property type="match status" value="1"/>
</dbReference>
<dbReference type="InterPro" id="IPR036291">
    <property type="entry name" value="NAD(P)-bd_dom_sf"/>
</dbReference>
<evidence type="ECO:0000313" key="13">
    <source>
        <dbReference type="Proteomes" id="UP000070282"/>
    </source>
</evidence>
<keyword evidence="13" id="KW-1185">Reference proteome</keyword>
<feature type="domain" description="Alanine dehydrogenase/pyridine nucleotide transhydrogenase N-terminal" evidence="11">
    <location>
        <begin position="4"/>
        <end position="139"/>
    </location>
</feature>
<proteinExistence type="inferred from homology"/>
<dbReference type="InterPro" id="IPR007886">
    <property type="entry name" value="AlaDH/PNT_N"/>
</dbReference>
<dbReference type="AlphaFoldDB" id="A0A137S949"/>
<feature type="region of interest" description="Disordered" evidence="9">
    <location>
        <begin position="366"/>
        <end position="386"/>
    </location>
</feature>
<dbReference type="Gene3D" id="3.40.50.720">
    <property type="entry name" value="NAD(P)-binding Rossmann-like Domain"/>
    <property type="match status" value="2"/>
</dbReference>
<gene>
    <name evidence="12" type="ORF">J122_2441</name>
</gene>
<comment type="similarity">
    <text evidence="2">Belongs to the AlaDH/PNT family.</text>
</comment>
<dbReference type="CDD" id="cd05304">
    <property type="entry name" value="Rubrum_tdh"/>
    <property type="match status" value="1"/>
</dbReference>
<keyword evidence="4" id="KW-0547">Nucleotide-binding</keyword>
<dbReference type="InterPro" id="IPR008143">
    <property type="entry name" value="Ala_DH/PNT_CS2"/>
</dbReference>
<dbReference type="RefSeq" id="WP_061332486.1">
    <property type="nucleotide sequence ID" value="NZ_LOCO01000012.1"/>
</dbReference>
<dbReference type="SMART" id="SM01002">
    <property type="entry name" value="AlaDh_PNT_C"/>
    <property type="match status" value="1"/>
</dbReference>
<evidence type="ECO:0000256" key="2">
    <source>
        <dbReference type="ARBA" id="ARBA00005689"/>
    </source>
</evidence>
<evidence type="ECO:0000313" key="12">
    <source>
        <dbReference type="EMBL" id="KXO08960.1"/>
    </source>
</evidence>
<organism evidence="12 13">
    <name type="scientific">Marinobacter excellens LAMA 842</name>
    <dbReference type="NCBI Taxonomy" id="1306954"/>
    <lineage>
        <taxon>Bacteria</taxon>
        <taxon>Pseudomonadati</taxon>
        <taxon>Pseudomonadota</taxon>
        <taxon>Gammaproteobacteria</taxon>
        <taxon>Pseudomonadales</taxon>
        <taxon>Marinobacteraceae</taxon>
        <taxon>Marinobacter</taxon>
    </lineage>
</organism>
<name>A0A137S949_9GAMM</name>
<dbReference type="Pfam" id="PF05222">
    <property type="entry name" value="AlaDh_PNT_N"/>
    <property type="match status" value="1"/>
</dbReference>
<keyword evidence="6" id="KW-1278">Translocase</keyword>
<keyword evidence="5" id="KW-0521">NADP</keyword>
<evidence type="ECO:0000256" key="7">
    <source>
        <dbReference type="ARBA" id="ARBA00023027"/>
    </source>
</evidence>
<comment type="function">
    <text evidence="1">The transhydrogenation between NADH and NADP is coupled to respiration and ATP hydrolysis and functions as a proton pump across the membrane.</text>
</comment>
<dbReference type="EMBL" id="LOCO01000012">
    <property type="protein sequence ID" value="KXO08960.1"/>
    <property type="molecule type" value="Genomic_DNA"/>
</dbReference>
<dbReference type="Pfam" id="PF01262">
    <property type="entry name" value="AlaDh_PNT_C"/>
    <property type="match status" value="1"/>
</dbReference>
<dbReference type="GO" id="GO:0016491">
    <property type="term" value="F:oxidoreductase activity"/>
    <property type="evidence" value="ECO:0007669"/>
    <property type="project" value="UniProtKB-KW"/>
</dbReference>
<dbReference type="PATRIC" id="fig|1306954.6.peg.728"/>
<dbReference type="SUPFAM" id="SSF51735">
    <property type="entry name" value="NAD(P)-binding Rossmann-fold domains"/>
    <property type="match status" value="1"/>
</dbReference>
<feature type="domain" description="Alanine dehydrogenase/pyridine nucleotide transhydrogenase NAD(H)-binding" evidence="10">
    <location>
        <begin position="148"/>
        <end position="313"/>
    </location>
</feature>
<dbReference type="SMART" id="SM01003">
    <property type="entry name" value="AlaDh_PNT_N"/>
    <property type="match status" value="1"/>
</dbReference>
<dbReference type="GO" id="GO:0008750">
    <property type="term" value="F:proton-translocating NAD(P)+ transhydrogenase activity"/>
    <property type="evidence" value="ECO:0007669"/>
    <property type="project" value="UniProtKB-EC"/>
</dbReference>
<dbReference type="InterPro" id="IPR007698">
    <property type="entry name" value="AlaDH/PNT_NAD(H)-bd"/>
</dbReference>
<evidence type="ECO:0000259" key="10">
    <source>
        <dbReference type="SMART" id="SM01002"/>
    </source>
</evidence>
<dbReference type="Proteomes" id="UP000070282">
    <property type="component" value="Unassembled WGS sequence"/>
</dbReference>
<evidence type="ECO:0000256" key="5">
    <source>
        <dbReference type="ARBA" id="ARBA00022857"/>
    </source>
</evidence>
<evidence type="ECO:0000256" key="6">
    <source>
        <dbReference type="ARBA" id="ARBA00022967"/>
    </source>
</evidence>
<dbReference type="PANTHER" id="PTHR10160:SF19">
    <property type="entry name" value="PROTON-TRANSLOCATING NAD(P)(+) TRANSHYDROGENASE"/>
    <property type="match status" value="1"/>
</dbReference>
<dbReference type="GO" id="GO:0006740">
    <property type="term" value="P:NADPH regeneration"/>
    <property type="evidence" value="ECO:0007669"/>
    <property type="project" value="TreeGrafter"/>
</dbReference>
<keyword evidence="7" id="KW-0520">NAD</keyword>
<evidence type="ECO:0000256" key="4">
    <source>
        <dbReference type="ARBA" id="ARBA00022741"/>
    </source>
</evidence>
<reference evidence="13" key="1">
    <citation type="submission" date="2015-12" db="EMBL/GenBank/DDBJ databases">
        <authorList>
            <person name="Lima A."/>
            <person name="Farahani Zayas N."/>
            <person name="Castro Da Silva M.A."/>
            <person name="Cabral A."/>
            <person name="Pessatti M.L."/>
        </authorList>
    </citation>
    <scope>NUCLEOTIDE SEQUENCE [LARGE SCALE GENOMIC DNA]</scope>
    <source>
        <strain evidence="13">LAMA 842</strain>
    </source>
</reference>